<dbReference type="PATRIC" id="fig|1423726.3.peg.619"/>
<dbReference type="EMBL" id="AZDA01000092">
    <property type="protein sequence ID" value="KRK34393.1"/>
    <property type="molecule type" value="Genomic_DNA"/>
</dbReference>
<comment type="caution">
    <text evidence="3">The sequence shown here is derived from an EMBL/GenBank/DDBJ whole genome shotgun (WGS) entry which is preliminary data.</text>
</comment>
<reference evidence="3 4" key="1">
    <citation type="journal article" date="2015" name="Genome Announc.">
        <title>Expanding the biotechnology potential of lactobacilli through comparative genomics of 213 strains and associated genera.</title>
        <authorList>
            <person name="Sun Z."/>
            <person name="Harris H.M."/>
            <person name="McCann A."/>
            <person name="Guo C."/>
            <person name="Argimon S."/>
            <person name="Zhang W."/>
            <person name="Yang X."/>
            <person name="Jeffery I.B."/>
            <person name="Cooney J.C."/>
            <person name="Kagawa T.F."/>
            <person name="Liu W."/>
            <person name="Song Y."/>
            <person name="Salvetti E."/>
            <person name="Wrobel A."/>
            <person name="Rasinkangas P."/>
            <person name="Parkhill J."/>
            <person name="Rea M.C."/>
            <person name="O'Sullivan O."/>
            <person name="Ritari J."/>
            <person name="Douillard F.P."/>
            <person name="Paul Ross R."/>
            <person name="Yang R."/>
            <person name="Briner A.E."/>
            <person name="Felis G.E."/>
            <person name="de Vos W.M."/>
            <person name="Barrangou R."/>
            <person name="Klaenhammer T.R."/>
            <person name="Caufield P.W."/>
            <person name="Cui Y."/>
            <person name="Zhang H."/>
            <person name="O'Toole P.W."/>
        </authorList>
    </citation>
    <scope>NUCLEOTIDE SEQUENCE [LARGE SCALE GENOMIC DNA]</scope>
    <source>
        <strain evidence="3 4">DSM 20003</strain>
    </source>
</reference>
<dbReference type="InterPro" id="IPR018873">
    <property type="entry name" value="KilA-N_DNA-bd_domain"/>
</dbReference>
<name>A0A0R1GKE5_9LACO</name>
<organism evidence="3 4">
    <name type="scientific">Loigolactobacillus bifermentans DSM 20003</name>
    <dbReference type="NCBI Taxonomy" id="1423726"/>
    <lineage>
        <taxon>Bacteria</taxon>
        <taxon>Bacillati</taxon>
        <taxon>Bacillota</taxon>
        <taxon>Bacilli</taxon>
        <taxon>Lactobacillales</taxon>
        <taxon>Lactobacillaceae</taxon>
        <taxon>Loigolactobacillus</taxon>
    </lineage>
</organism>
<dbReference type="Pfam" id="PF10543">
    <property type="entry name" value="ORF6N"/>
    <property type="match status" value="1"/>
</dbReference>
<dbReference type="Proteomes" id="UP000051461">
    <property type="component" value="Unassembled WGS sequence"/>
</dbReference>
<protein>
    <submittedName>
        <fullName evidence="3">Phage anti-repressor protein</fullName>
    </submittedName>
</protein>
<dbReference type="OrthoDB" id="9812611at2"/>
<proteinExistence type="predicted"/>
<evidence type="ECO:0000259" key="2">
    <source>
        <dbReference type="Pfam" id="PF10552"/>
    </source>
</evidence>
<accession>A0A0R1GKE5</accession>
<dbReference type="Pfam" id="PF10552">
    <property type="entry name" value="ORF6C"/>
    <property type="match status" value="1"/>
</dbReference>
<keyword evidence="4" id="KW-1185">Reference proteome</keyword>
<dbReference type="AlphaFoldDB" id="A0A0R1GKE5"/>
<feature type="domain" description="KilA-N DNA-binding" evidence="1">
    <location>
        <begin position="6"/>
        <end position="89"/>
    </location>
</feature>
<dbReference type="STRING" id="1423726.FC07_GL000602"/>
<dbReference type="InterPro" id="IPR018878">
    <property type="entry name" value="ORF6C_dom"/>
</dbReference>
<feature type="domain" description="ORF6C" evidence="2">
    <location>
        <begin position="122"/>
        <end position="230"/>
    </location>
</feature>
<gene>
    <name evidence="3" type="ORF">FC07_GL000602</name>
</gene>
<evidence type="ECO:0000259" key="1">
    <source>
        <dbReference type="Pfam" id="PF10543"/>
    </source>
</evidence>
<evidence type="ECO:0000313" key="3">
    <source>
        <dbReference type="EMBL" id="KRK34393.1"/>
    </source>
</evidence>
<evidence type="ECO:0000313" key="4">
    <source>
        <dbReference type="Proteomes" id="UP000051461"/>
    </source>
</evidence>
<dbReference type="RefSeq" id="WP_057905032.1">
    <property type="nucleotide sequence ID" value="NZ_AZDA01000092.1"/>
</dbReference>
<sequence length="242" mass="28234">MKLSEIKYADQLILTTEQLAEFYDTTADRIKQNFAYNKDKFEEGKHYFLLEGSELKRFKNQVGNSDLVAERTAHLYLWTKRGASRHSKMLGTDRAWDMYDALEENYFNRPQFRLPETPEEKIQVLLENSGNVNKKLKLVDKRVKALEDDQSLTPSEYSYLSRRVNHKVAEYVEMHNMKLNREQRARLFKDISTGINEVANVRTRIQVRKKSFDAVCDFIEAWVPSVATTTIVKQLGDKVAQG</sequence>